<feature type="region of interest" description="Disordered" evidence="8">
    <location>
        <begin position="546"/>
        <end position="591"/>
    </location>
</feature>
<feature type="transmembrane region" description="Helical" evidence="7">
    <location>
        <begin position="428"/>
        <end position="452"/>
    </location>
</feature>
<feature type="transmembrane region" description="Helical" evidence="7">
    <location>
        <begin position="91"/>
        <end position="119"/>
    </location>
</feature>
<feature type="transmembrane region" description="Helical" evidence="7">
    <location>
        <begin position="275"/>
        <end position="295"/>
    </location>
</feature>
<feature type="transmembrane region" description="Helical" evidence="7">
    <location>
        <begin position="458"/>
        <end position="479"/>
    </location>
</feature>
<feature type="transmembrane region" description="Helical" evidence="7">
    <location>
        <begin position="783"/>
        <end position="800"/>
    </location>
</feature>
<evidence type="ECO:0000256" key="2">
    <source>
        <dbReference type="ARBA" id="ARBA00010199"/>
    </source>
</evidence>
<dbReference type="EMBL" id="JAGKQM010000013">
    <property type="protein sequence ID" value="KAH0894471.1"/>
    <property type="molecule type" value="Genomic_DNA"/>
</dbReference>
<feature type="transmembrane region" description="Helical" evidence="7">
    <location>
        <begin position="701"/>
        <end position="729"/>
    </location>
</feature>
<feature type="transmembrane region" description="Helical" evidence="7">
    <location>
        <begin position="358"/>
        <end position="382"/>
    </location>
</feature>
<dbReference type="Pfam" id="PF01554">
    <property type="entry name" value="MatE"/>
    <property type="match status" value="4"/>
</dbReference>
<feature type="compositionally biased region" description="Basic and acidic residues" evidence="8">
    <location>
        <begin position="603"/>
        <end position="622"/>
    </location>
</feature>
<proteinExistence type="inferred from homology"/>
<dbReference type="NCBIfam" id="TIGR00797">
    <property type="entry name" value="matE"/>
    <property type="match status" value="2"/>
</dbReference>
<feature type="transmembrane region" description="Helical" evidence="7">
    <location>
        <begin position="175"/>
        <end position="193"/>
    </location>
</feature>
<feature type="transmembrane region" description="Helical" evidence="7">
    <location>
        <begin position="315"/>
        <end position="337"/>
    </location>
</feature>
<protein>
    <recommendedName>
        <fullName evidence="7">Protein DETOXIFICATION</fullName>
    </recommendedName>
    <alternativeName>
        <fullName evidence="7">Multidrug and toxic compound extrusion protein</fullName>
    </alternativeName>
</protein>
<comment type="caution">
    <text evidence="9">The sequence shown here is derived from an EMBL/GenBank/DDBJ whole genome shotgun (WGS) entry which is preliminary data.</text>
</comment>
<dbReference type="InterPro" id="IPR002528">
    <property type="entry name" value="MATE_fam"/>
</dbReference>
<evidence type="ECO:0000256" key="1">
    <source>
        <dbReference type="ARBA" id="ARBA00004141"/>
    </source>
</evidence>
<feature type="transmembrane region" description="Helical" evidence="7">
    <location>
        <begin position="925"/>
        <end position="947"/>
    </location>
</feature>
<evidence type="ECO:0000313" key="9">
    <source>
        <dbReference type="EMBL" id="KAH0894471.1"/>
    </source>
</evidence>
<feature type="transmembrane region" description="Helical" evidence="7">
    <location>
        <begin position="968"/>
        <end position="992"/>
    </location>
</feature>
<feature type="transmembrane region" description="Helical" evidence="7">
    <location>
        <begin position="1068"/>
        <end position="1089"/>
    </location>
</feature>
<feature type="transmembrane region" description="Helical" evidence="7">
    <location>
        <begin position="812"/>
        <end position="835"/>
    </location>
</feature>
<feature type="compositionally biased region" description="Polar residues" evidence="8">
    <location>
        <begin position="1"/>
        <end position="10"/>
    </location>
</feature>
<gene>
    <name evidence="9" type="ORF">HID58_056900</name>
</gene>
<keyword evidence="3" id="KW-0813">Transport</keyword>
<feature type="transmembrane region" description="Helical" evidence="7">
    <location>
        <begin position="1012"/>
        <end position="1031"/>
    </location>
</feature>
<keyword evidence="4 7" id="KW-0812">Transmembrane</keyword>
<comment type="subcellular location">
    <subcellularLocation>
        <location evidence="1">Membrane</location>
        <topology evidence="1">Multi-pass membrane protein</topology>
    </subcellularLocation>
</comment>
<dbReference type="Proteomes" id="UP000824890">
    <property type="component" value="Unassembled WGS sequence"/>
</dbReference>
<feature type="transmembrane region" description="Helical" evidence="7">
    <location>
        <begin position="750"/>
        <end position="771"/>
    </location>
</feature>
<feature type="transmembrane region" description="Helical" evidence="7">
    <location>
        <begin position="1038"/>
        <end position="1062"/>
    </location>
</feature>
<feature type="region of interest" description="Disordered" evidence="8">
    <location>
        <begin position="603"/>
        <end position="643"/>
    </location>
</feature>
<feature type="transmembrane region" description="Helical" evidence="7">
    <location>
        <begin position="140"/>
        <end position="163"/>
    </location>
</feature>
<evidence type="ECO:0000256" key="8">
    <source>
        <dbReference type="SAM" id="MobiDB-lite"/>
    </source>
</evidence>
<comment type="similarity">
    <text evidence="2 7">Belongs to the multi antimicrobial extrusion (MATE) (TC 2.A.66.1) family.</text>
</comment>
<feature type="transmembrane region" description="Helical" evidence="7">
    <location>
        <begin position="402"/>
        <end position="421"/>
    </location>
</feature>
<feature type="region of interest" description="Disordered" evidence="8">
    <location>
        <begin position="1"/>
        <end position="27"/>
    </location>
</feature>
<evidence type="ECO:0000256" key="7">
    <source>
        <dbReference type="RuleBase" id="RU004914"/>
    </source>
</evidence>
<keyword evidence="5 7" id="KW-1133">Transmembrane helix</keyword>
<feature type="transmembrane region" description="Helical" evidence="7">
    <location>
        <begin position="885"/>
        <end position="905"/>
    </location>
</feature>
<feature type="transmembrane region" description="Helical" evidence="7">
    <location>
        <begin position="841"/>
        <end position="864"/>
    </location>
</feature>
<evidence type="ECO:0000256" key="5">
    <source>
        <dbReference type="ARBA" id="ARBA00022989"/>
    </source>
</evidence>
<sequence length="1116" mass="122000">MINIMDTSSEATERADLQRPLVEQKPPSDVGLESVLTESSLPYRKRVYLGACIEMKLLFRLALPAILVYIVNSGMSISARIFAGHLGGQELAAASIGNSCFSLVYGLMLGMGSAVETLCGQAHGAHRYDMLGIYLQRATIVLALVGLPMTLLYTFSYPILVLLGEPKTVSYMGSLYIAGLIPQIFAYAVNFTAQKFLQAQSIVTPSAYISAAALLLQISLTYITVYVMGLGLMGIAYVLTICWWVIVGAQTLYITKSQRFRHTWTGLSWRSFQGLWSFFKLSAGSAVMICLEMWYSQILVLLAGLLKDPALSLDSLSICMSISALSFMVSVGFNAAASVRTSNELGAANPKSALFSTWTATVVSFIISVAEALAVMAARDYISYIFTSDPEVAKAVSDLCPFLAVTVILNGIQPVLSGVAVGCGWQAFVAYVNVGCYYIVGIPVGCILGFTFNFQAKGIWTGMIGGTLMQTLILLYVTYRTDWDKEVEKARKRLDICLMVEEANHLQNNLAAEKIRRGGDLRVEAEERRTNLRLREEQDAAYRASLEADQARESQRQEEEERLEREAAEERAKREAAETETDRVRMRPGKALALGDDPEKVLVRFPNGERKGRSDTVEKSDLQRPLVDPTNSDPKPPKDVGLESVLTDSSLSCRRRVYLGACIELKVLFRLALPAILVYLVNSGMSISARIFSGHLGGQELAAASLGNSCFFLVYGLMLGMGSAVETLCGQAYGAQRFDMLGTYLQRATIVLALVGLPMTVLYTFSYPILLMLGEPKSVSYKASLYIAGLLPQIFAYAVNFTAQKFLQAQSVVIPSAYISGAALLLQILLTWFAVNVMGMGLIGIACVLTVSWWVMVVAQTLYITCNERFKHTWTGLSSRSFQGLWSFFKLSVGSAVMICLEMWYSQILVLLAGLLEEPALSLDCLSICMAVSALSFMVSVGFNAAASIRTSNELGAGNPKSALFSTWTATFVSFMISVGEALVLMASRDYISYIFTSDADVAKAVSDLCPYLAVTVILNGIQPVLSGVAVGCGWQTFVAYVNVGCYYVVGIPIGCVLGFTFNLQAKGIWTGMIGGTLMQTLILLYVTYRTDWDKEVEKAKKRLDMWDDKKDAVQN</sequence>
<evidence type="ECO:0000256" key="6">
    <source>
        <dbReference type="ARBA" id="ARBA00023136"/>
    </source>
</evidence>
<keyword evidence="10" id="KW-1185">Reference proteome</keyword>
<feature type="transmembrane region" description="Helical" evidence="7">
    <location>
        <begin position="205"/>
        <end position="228"/>
    </location>
</feature>
<name>A0ABQ8AQW4_BRANA</name>
<evidence type="ECO:0000256" key="4">
    <source>
        <dbReference type="ARBA" id="ARBA00022692"/>
    </source>
</evidence>
<feature type="transmembrane region" description="Helical" evidence="7">
    <location>
        <begin position="657"/>
        <end position="681"/>
    </location>
</feature>
<dbReference type="CDD" id="cd13132">
    <property type="entry name" value="MATE_eukaryotic"/>
    <property type="match status" value="2"/>
</dbReference>
<evidence type="ECO:0000256" key="3">
    <source>
        <dbReference type="ARBA" id="ARBA00022448"/>
    </source>
</evidence>
<evidence type="ECO:0000313" key="10">
    <source>
        <dbReference type="Proteomes" id="UP000824890"/>
    </source>
</evidence>
<accession>A0ABQ8AQW4</accession>
<feature type="compositionally biased region" description="Basic and acidic residues" evidence="8">
    <location>
        <begin position="549"/>
        <end position="585"/>
    </location>
</feature>
<dbReference type="PANTHER" id="PTHR11206">
    <property type="entry name" value="MULTIDRUG RESISTANCE PROTEIN"/>
    <property type="match status" value="1"/>
</dbReference>
<dbReference type="InterPro" id="IPR045069">
    <property type="entry name" value="MATE_euk"/>
</dbReference>
<organism evidence="9 10">
    <name type="scientific">Brassica napus</name>
    <name type="common">Rape</name>
    <dbReference type="NCBI Taxonomy" id="3708"/>
    <lineage>
        <taxon>Eukaryota</taxon>
        <taxon>Viridiplantae</taxon>
        <taxon>Streptophyta</taxon>
        <taxon>Embryophyta</taxon>
        <taxon>Tracheophyta</taxon>
        <taxon>Spermatophyta</taxon>
        <taxon>Magnoliopsida</taxon>
        <taxon>eudicotyledons</taxon>
        <taxon>Gunneridae</taxon>
        <taxon>Pentapetalae</taxon>
        <taxon>rosids</taxon>
        <taxon>malvids</taxon>
        <taxon>Brassicales</taxon>
        <taxon>Brassicaceae</taxon>
        <taxon>Brassiceae</taxon>
        <taxon>Brassica</taxon>
    </lineage>
</organism>
<feature type="transmembrane region" description="Helical" evidence="7">
    <location>
        <begin position="234"/>
        <end position="254"/>
    </location>
</feature>
<reference evidence="9 10" key="1">
    <citation type="submission" date="2021-05" db="EMBL/GenBank/DDBJ databases">
        <title>Genome Assembly of Synthetic Allotetraploid Brassica napus Reveals Homoeologous Exchanges between Subgenomes.</title>
        <authorList>
            <person name="Davis J.T."/>
        </authorList>
    </citation>
    <scope>NUCLEOTIDE SEQUENCE [LARGE SCALE GENOMIC DNA]</scope>
    <source>
        <strain evidence="10">cv. Da-Ae</strain>
        <tissue evidence="9">Seedling</tissue>
    </source>
</reference>
<keyword evidence="6 7" id="KW-0472">Membrane</keyword>